<keyword evidence="7" id="KW-1185">Reference proteome</keyword>
<accession>A0ABY8EXU9</accession>
<dbReference type="SUPFAM" id="SSF46785">
    <property type="entry name" value="Winged helix' DNA-binding domain"/>
    <property type="match status" value="1"/>
</dbReference>
<evidence type="ECO:0000259" key="5">
    <source>
        <dbReference type="PROSITE" id="PS50931"/>
    </source>
</evidence>
<dbReference type="RefSeq" id="WP_152502122.1">
    <property type="nucleotide sequence ID" value="NZ_CP120863.1"/>
</dbReference>
<evidence type="ECO:0000256" key="3">
    <source>
        <dbReference type="ARBA" id="ARBA00023125"/>
    </source>
</evidence>
<protein>
    <submittedName>
        <fullName evidence="6">LysR family transcriptional regulator</fullName>
    </submittedName>
</protein>
<evidence type="ECO:0000313" key="7">
    <source>
        <dbReference type="Proteomes" id="UP001209803"/>
    </source>
</evidence>
<dbReference type="EMBL" id="CP120863">
    <property type="protein sequence ID" value="WFE87892.1"/>
    <property type="molecule type" value="Genomic_DNA"/>
</dbReference>
<dbReference type="InterPro" id="IPR005119">
    <property type="entry name" value="LysR_subst-bd"/>
</dbReference>
<dbReference type="PANTHER" id="PTHR30537:SF26">
    <property type="entry name" value="GLYCINE CLEAVAGE SYSTEM TRANSCRIPTIONAL ACTIVATOR"/>
    <property type="match status" value="1"/>
</dbReference>
<dbReference type="InterPro" id="IPR000847">
    <property type="entry name" value="LysR_HTH_N"/>
</dbReference>
<dbReference type="InterPro" id="IPR058163">
    <property type="entry name" value="LysR-type_TF_proteobact-type"/>
</dbReference>
<proteinExistence type="inferred from homology"/>
<organism evidence="6 7">
    <name type="scientific">Roseibium porphyridii</name>
    <dbReference type="NCBI Taxonomy" id="2866279"/>
    <lineage>
        <taxon>Bacteria</taxon>
        <taxon>Pseudomonadati</taxon>
        <taxon>Pseudomonadota</taxon>
        <taxon>Alphaproteobacteria</taxon>
        <taxon>Hyphomicrobiales</taxon>
        <taxon>Stappiaceae</taxon>
        <taxon>Roseibium</taxon>
    </lineage>
</organism>
<dbReference type="Gene3D" id="1.10.10.10">
    <property type="entry name" value="Winged helix-like DNA-binding domain superfamily/Winged helix DNA-binding domain"/>
    <property type="match status" value="1"/>
</dbReference>
<evidence type="ECO:0000313" key="6">
    <source>
        <dbReference type="EMBL" id="WFE87892.1"/>
    </source>
</evidence>
<dbReference type="Pfam" id="PF03466">
    <property type="entry name" value="LysR_substrate"/>
    <property type="match status" value="1"/>
</dbReference>
<evidence type="ECO:0000256" key="1">
    <source>
        <dbReference type="ARBA" id="ARBA00009437"/>
    </source>
</evidence>
<evidence type="ECO:0000256" key="2">
    <source>
        <dbReference type="ARBA" id="ARBA00023015"/>
    </source>
</evidence>
<name>A0ABY8EXU9_9HYPH</name>
<keyword evidence="2" id="KW-0805">Transcription regulation</keyword>
<keyword evidence="3" id="KW-0238">DNA-binding</keyword>
<gene>
    <name evidence="6" type="ORF">K1718_17190</name>
</gene>
<dbReference type="Proteomes" id="UP001209803">
    <property type="component" value="Chromosome"/>
</dbReference>
<dbReference type="PROSITE" id="PS50931">
    <property type="entry name" value="HTH_LYSR"/>
    <property type="match status" value="1"/>
</dbReference>
<evidence type="ECO:0000256" key="4">
    <source>
        <dbReference type="ARBA" id="ARBA00023163"/>
    </source>
</evidence>
<dbReference type="Gene3D" id="3.40.190.10">
    <property type="entry name" value="Periplasmic binding protein-like II"/>
    <property type="match status" value="2"/>
</dbReference>
<dbReference type="Pfam" id="PF00126">
    <property type="entry name" value="HTH_1"/>
    <property type="match status" value="1"/>
</dbReference>
<sequence>MDWRSLPPLNALKAFTAVAERKSLSAAGRDLNVTHAAISQQVRSLETFMGQQLVVREGRGIALTPEGELLFNGLKRGFEAIQETVDELLEDDAARPLHITTTPSFAVSWLMPRINDFRLKHPEIELMLNPTPEVVELTPGGADLAIRYGDGDWPGIEAELFMETHFAVVGASCLVKDRKIEKPEDILDFPWLQEYGSNELKLWLEKQGKVPCGRLNVTHMPGYMVLEGLRRGDGISAVATAFVEPDLETGNLVILIEGSIYEGTGYYMATRPGVKRPPLKAFMSWLRTMRAEQEHQSKSIC</sequence>
<dbReference type="PANTHER" id="PTHR30537">
    <property type="entry name" value="HTH-TYPE TRANSCRIPTIONAL REGULATOR"/>
    <property type="match status" value="1"/>
</dbReference>
<dbReference type="SUPFAM" id="SSF53850">
    <property type="entry name" value="Periplasmic binding protein-like II"/>
    <property type="match status" value="1"/>
</dbReference>
<keyword evidence="4" id="KW-0804">Transcription</keyword>
<dbReference type="InterPro" id="IPR036390">
    <property type="entry name" value="WH_DNA-bd_sf"/>
</dbReference>
<dbReference type="InterPro" id="IPR036388">
    <property type="entry name" value="WH-like_DNA-bd_sf"/>
</dbReference>
<reference evidence="6 7" key="1">
    <citation type="submission" date="2023-03" db="EMBL/GenBank/DDBJ databases">
        <title>Roseibium porphyridii sp. nov. and Roseibium rhodosorbium sp. nov. isolated from marine algae, Porphyridium cruentum and Rhodosorus marinus, respectively.</title>
        <authorList>
            <person name="Lee M.W."/>
            <person name="Choi B.J."/>
            <person name="Lee J.K."/>
            <person name="Choi D.G."/>
            <person name="Baek J.H."/>
            <person name="Bayburt H."/>
            <person name="Kim J.M."/>
            <person name="Han D.M."/>
            <person name="Kim K.H."/>
            <person name="Jeon C.O."/>
        </authorList>
    </citation>
    <scope>NUCLEOTIDE SEQUENCE [LARGE SCALE GENOMIC DNA]</scope>
    <source>
        <strain evidence="6 7">KMA01</strain>
    </source>
</reference>
<comment type="similarity">
    <text evidence="1">Belongs to the LysR transcriptional regulatory family.</text>
</comment>
<feature type="domain" description="HTH lysR-type" evidence="5">
    <location>
        <begin position="7"/>
        <end position="64"/>
    </location>
</feature>